<dbReference type="InterPro" id="IPR036890">
    <property type="entry name" value="HATPase_C_sf"/>
</dbReference>
<accession>A0A916X5T5</accession>
<keyword evidence="12 13" id="KW-0472">Membrane</keyword>
<organism evidence="17 18">
    <name type="scientific">Novosphingobium endophyticum</name>
    <dbReference type="NCBI Taxonomy" id="1955250"/>
    <lineage>
        <taxon>Bacteria</taxon>
        <taxon>Pseudomonadati</taxon>
        <taxon>Pseudomonadota</taxon>
        <taxon>Alphaproteobacteria</taxon>
        <taxon>Sphingomonadales</taxon>
        <taxon>Sphingomonadaceae</taxon>
        <taxon>Novosphingobium</taxon>
    </lineage>
</organism>
<keyword evidence="8" id="KW-0418">Kinase</keyword>
<dbReference type="GO" id="GO:0005524">
    <property type="term" value="F:ATP binding"/>
    <property type="evidence" value="ECO:0007669"/>
    <property type="project" value="UniProtKB-KW"/>
</dbReference>
<keyword evidence="10 13" id="KW-1133">Transmembrane helix</keyword>
<dbReference type="InterPro" id="IPR038318">
    <property type="entry name" value="KdpD_sf"/>
</dbReference>
<evidence type="ECO:0000313" key="17">
    <source>
        <dbReference type="EMBL" id="GGC00144.1"/>
    </source>
</evidence>
<reference evidence="17" key="2">
    <citation type="submission" date="2020-09" db="EMBL/GenBank/DDBJ databases">
        <authorList>
            <person name="Sun Q."/>
            <person name="Zhou Y."/>
        </authorList>
    </citation>
    <scope>NUCLEOTIDE SEQUENCE</scope>
    <source>
        <strain evidence="17">CGMCC 1.15095</strain>
    </source>
</reference>
<dbReference type="AlphaFoldDB" id="A0A916X5T5"/>
<evidence type="ECO:0000256" key="10">
    <source>
        <dbReference type="ARBA" id="ARBA00022989"/>
    </source>
</evidence>
<keyword evidence="4" id="KW-0597">Phosphoprotein</keyword>
<keyword evidence="5" id="KW-0808">Transferase</keyword>
<evidence type="ECO:0000259" key="15">
    <source>
        <dbReference type="Pfam" id="PF13493"/>
    </source>
</evidence>
<evidence type="ECO:0000259" key="14">
    <source>
        <dbReference type="Pfam" id="PF07568"/>
    </source>
</evidence>
<evidence type="ECO:0000256" key="11">
    <source>
        <dbReference type="ARBA" id="ARBA00023012"/>
    </source>
</evidence>
<comment type="caution">
    <text evidence="17">The sequence shown here is derived from an EMBL/GenBank/DDBJ whole genome shotgun (WGS) entry which is preliminary data.</text>
</comment>
<evidence type="ECO:0000256" key="5">
    <source>
        <dbReference type="ARBA" id="ARBA00022679"/>
    </source>
</evidence>
<name>A0A916X5T5_9SPHN</name>
<dbReference type="PANTHER" id="PTHR41523:SF8">
    <property type="entry name" value="ETHYLENE RESPONSE SENSOR PROTEIN"/>
    <property type="match status" value="1"/>
</dbReference>
<evidence type="ECO:0000256" key="1">
    <source>
        <dbReference type="ARBA" id="ARBA00000085"/>
    </source>
</evidence>
<evidence type="ECO:0000313" key="18">
    <source>
        <dbReference type="Proteomes" id="UP000608154"/>
    </source>
</evidence>
<feature type="domain" description="Histidine kinase/HSP90-like ATPase" evidence="16">
    <location>
        <begin position="235"/>
        <end position="312"/>
    </location>
</feature>
<dbReference type="GO" id="GO:0004673">
    <property type="term" value="F:protein histidine kinase activity"/>
    <property type="evidence" value="ECO:0007669"/>
    <property type="project" value="UniProtKB-EC"/>
</dbReference>
<keyword evidence="11" id="KW-0902">Two-component regulatory system</keyword>
<dbReference type="Pfam" id="PF13581">
    <property type="entry name" value="HATPase_c_2"/>
    <property type="match status" value="1"/>
</dbReference>
<reference evidence="17" key="1">
    <citation type="journal article" date="2014" name="Int. J. Syst. Evol. Microbiol.">
        <title>Complete genome sequence of Corynebacterium casei LMG S-19264T (=DSM 44701T), isolated from a smear-ripened cheese.</title>
        <authorList>
            <consortium name="US DOE Joint Genome Institute (JGI-PGF)"/>
            <person name="Walter F."/>
            <person name="Albersmeier A."/>
            <person name="Kalinowski J."/>
            <person name="Ruckert C."/>
        </authorList>
    </citation>
    <scope>NUCLEOTIDE SEQUENCE</scope>
    <source>
        <strain evidence="17">CGMCC 1.15095</strain>
    </source>
</reference>
<evidence type="ECO:0000259" key="16">
    <source>
        <dbReference type="Pfam" id="PF13581"/>
    </source>
</evidence>
<dbReference type="SUPFAM" id="SSF55874">
    <property type="entry name" value="ATPase domain of HSP90 chaperone/DNA topoisomerase II/histidine kinase"/>
    <property type="match status" value="1"/>
</dbReference>
<evidence type="ECO:0000256" key="7">
    <source>
        <dbReference type="ARBA" id="ARBA00022741"/>
    </source>
</evidence>
<evidence type="ECO:0000256" key="9">
    <source>
        <dbReference type="ARBA" id="ARBA00022840"/>
    </source>
</evidence>
<feature type="domain" description="Signal transduction histidine kinase subgroup 2 dimerisation and phosphoacceptor" evidence="14">
    <location>
        <begin position="143"/>
        <end position="217"/>
    </location>
</feature>
<dbReference type="InterPro" id="IPR025201">
    <property type="entry name" value="KdpD_TM"/>
</dbReference>
<keyword evidence="9" id="KW-0067">ATP-binding</keyword>
<evidence type="ECO:0000256" key="4">
    <source>
        <dbReference type="ARBA" id="ARBA00022553"/>
    </source>
</evidence>
<evidence type="ECO:0000256" key="8">
    <source>
        <dbReference type="ARBA" id="ARBA00022777"/>
    </source>
</evidence>
<gene>
    <name evidence="17" type="ORF">GCM10011494_18390</name>
</gene>
<dbReference type="Proteomes" id="UP000608154">
    <property type="component" value="Unassembled WGS sequence"/>
</dbReference>
<evidence type="ECO:0000256" key="6">
    <source>
        <dbReference type="ARBA" id="ARBA00022692"/>
    </source>
</evidence>
<dbReference type="Gene3D" id="3.30.565.10">
    <property type="entry name" value="Histidine kinase-like ATPase, C-terminal domain"/>
    <property type="match status" value="1"/>
</dbReference>
<feature type="transmembrane region" description="Helical" evidence="13">
    <location>
        <begin position="102"/>
        <end position="119"/>
    </location>
</feature>
<dbReference type="Gene3D" id="1.20.120.620">
    <property type="entry name" value="Backbone structure of the membrane domain of e. Coli histidine kinase receptor kdpd"/>
    <property type="match status" value="1"/>
</dbReference>
<keyword evidence="18" id="KW-1185">Reference proteome</keyword>
<keyword evidence="6 13" id="KW-0812">Transmembrane</keyword>
<dbReference type="EC" id="2.7.13.3" evidence="3"/>
<evidence type="ECO:0000256" key="2">
    <source>
        <dbReference type="ARBA" id="ARBA00004141"/>
    </source>
</evidence>
<comment type="catalytic activity">
    <reaction evidence="1">
        <text>ATP + protein L-histidine = ADP + protein N-phospho-L-histidine.</text>
        <dbReference type="EC" id="2.7.13.3"/>
    </reaction>
</comment>
<dbReference type="InterPro" id="IPR011495">
    <property type="entry name" value="Sig_transdc_His_kin_sub2_dim/P"/>
</dbReference>
<dbReference type="EMBL" id="BMHK01000010">
    <property type="protein sequence ID" value="GGC00144.1"/>
    <property type="molecule type" value="Genomic_DNA"/>
</dbReference>
<keyword evidence="7" id="KW-0547">Nucleotide-binding</keyword>
<dbReference type="Pfam" id="PF07568">
    <property type="entry name" value="HisKA_2"/>
    <property type="match status" value="1"/>
</dbReference>
<evidence type="ECO:0000256" key="12">
    <source>
        <dbReference type="ARBA" id="ARBA00023136"/>
    </source>
</evidence>
<evidence type="ECO:0000256" key="13">
    <source>
        <dbReference type="SAM" id="Phobius"/>
    </source>
</evidence>
<evidence type="ECO:0000256" key="3">
    <source>
        <dbReference type="ARBA" id="ARBA00012438"/>
    </source>
</evidence>
<comment type="subcellular location">
    <subcellularLocation>
        <location evidence="2">Membrane</location>
        <topology evidence="2">Multi-pass membrane protein</topology>
    </subcellularLocation>
</comment>
<proteinExistence type="predicted"/>
<feature type="domain" description="Sensor protein KdpD transmembrane" evidence="15">
    <location>
        <begin position="27"/>
        <end position="127"/>
    </location>
</feature>
<dbReference type="InterPro" id="IPR003594">
    <property type="entry name" value="HATPase_dom"/>
</dbReference>
<dbReference type="RefSeq" id="WP_188770739.1">
    <property type="nucleotide sequence ID" value="NZ_BMHK01000010.1"/>
</dbReference>
<protein>
    <recommendedName>
        <fullName evidence="3">histidine kinase</fullName>
        <ecNumber evidence="3">2.7.13.3</ecNumber>
    </recommendedName>
</protein>
<dbReference type="Pfam" id="PF13493">
    <property type="entry name" value="DUF4118"/>
    <property type="match status" value="1"/>
</dbReference>
<dbReference type="PANTHER" id="PTHR41523">
    <property type="entry name" value="TWO-COMPONENT SYSTEM SENSOR PROTEIN"/>
    <property type="match status" value="1"/>
</dbReference>
<feature type="transmembrane region" description="Helical" evidence="13">
    <location>
        <begin position="20"/>
        <end position="40"/>
    </location>
</feature>
<sequence>MHYLANYDVTDWQGGKYGILVHVLFGALCALTGIAVRTALDVWAPTAGPFAIVYPTVLIATLYGHASAGVTAYLLSFAWAWWNVLPAAQSFTFEVPTDPARVAINALCAAIVLGLAEVFRRAVRMASHDRDVEIERRGILMAEMEHRTKNNFALVASLLSLQARDQGDPAVAAALDQAIGRIRTFAQAYDNLALIAGGDSEMPMQHYVRDVVKRISASIIPDHISVKVEAGECVLPQQVAVAIGLFLNEALTNCVKYAFPNGEQGNIRVEFTGSDQGWEVSVTDNGVGEADPKHANPSGLGQNLMRAFAQQANARYDYSVSPGGCRVALCSSMECHSPDELVDAREFSPA</sequence>
<feature type="transmembrane region" description="Helical" evidence="13">
    <location>
        <begin position="52"/>
        <end position="82"/>
    </location>
</feature>